<evidence type="ECO:0000313" key="1">
    <source>
        <dbReference type="EMBL" id="MDV2080689.1"/>
    </source>
</evidence>
<dbReference type="RefSeq" id="WP_316975066.1">
    <property type="nucleotide sequence ID" value="NZ_JAWIIJ010000017.1"/>
</dbReference>
<accession>A0ABU3W2D2</accession>
<proteinExistence type="predicted"/>
<organism evidence="1 2">
    <name type="scientific">Marinobacter xestospongiae</name>
    <dbReference type="NCBI Taxonomy" id="994319"/>
    <lineage>
        <taxon>Bacteria</taxon>
        <taxon>Pseudomonadati</taxon>
        <taxon>Pseudomonadota</taxon>
        <taxon>Gammaproteobacteria</taxon>
        <taxon>Pseudomonadales</taxon>
        <taxon>Marinobacteraceae</taxon>
        <taxon>Marinobacter</taxon>
    </lineage>
</organism>
<keyword evidence="2" id="KW-1185">Reference proteome</keyword>
<name>A0ABU3W2D2_9GAMM</name>
<dbReference type="Proteomes" id="UP001269819">
    <property type="component" value="Unassembled WGS sequence"/>
</dbReference>
<dbReference type="EMBL" id="JAWIIJ010000017">
    <property type="protein sequence ID" value="MDV2080689.1"/>
    <property type="molecule type" value="Genomic_DNA"/>
</dbReference>
<reference evidence="1 2" key="1">
    <citation type="submission" date="2023-10" db="EMBL/GenBank/DDBJ databases">
        <title>Characteristics and mechanism of a salt-tolerant marine origin heterotrophic nitrifying- aerobic denitrifying bacteria Marinobacter xestospongiae HN1.</title>
        <authorList>
            <person name="Qi R."/>
        </authorList>
    </citation>
    <scope>NUCLEOTIDE SEQUENCE [LARGE SCALE GENOMIC DNA]</scope>
    <source>
        <strain evidence="1 2">HN1</strain>
    </source>
</reference>
<gene>
    <name evidence="1" type="ORF">RYS15_18540</name>
</gene>
<comment type="caution">
    <text evidence="1">The sequence shown here is derived from an EMBL/GenBank/DDBJ whole genome shotgun (WGS) entry which is preliminary data.</text>
</comment>
<sequence>MLRGIAIAALIIAILAAAVLGPRWLMRQTPEDTARGPEPGCNLITEDCQWQSDGDQWQLSLEELAFVNGQHHYHIELTTTASPERLHGVLRGESMYLGEYPVPLSATGEDGRWETRFTAPLCTVQDTMVWRIDLENRNGPLSNVPFRLIFEASGQ</sequence>
<evidence type="ECO:0000313" key="2">
    <source>
        <dbReference type="Proteomes" id="UP001269819"/>
    </source>
</evidence>
<protein>
    <submittedName>
        <fullName evidence="1">Uncharacterized protein</fullName>
    </submittedName>
</protein>